<name>A0ABS1C0J2_9BACT</name>
<comment type="caution">
    <text evidence="1">The sequence shown here is derived from an EMBL/GenBank/DDBJ whole genome shotgun (WGS) entry which is preliminary data.</text>
</comment>
<evidence type="ECO:0000313" key="1">
    <source>
        <dbReference type="EMBL" id="MBK0402911.1"/>
    </source>
</evidence>
<protein>
    <recommendedName>
        <fullName evidence="3">Lipoprotein</fullName>
    </recommendedName>
</protein>
<dbReference type="PROSITE" id="PS51257">
    <property type="entry name" value="PROKAR_LIPOPROTEIN"/>
    <property type="match status" value="1"/>
</dbReference>
<sequence>MKKQTFLLTAALTLTIFSCTKQKKVDEFNPAFLSARAYEKSSLVLNPKVWELGIDSGTAVFDHEISSGNSTILQFSYHARERKELEDDEVVETFLIELDSNLDSLHIKDKQFNSFTNVYRQSCFSMDCNKGLPTETGYIKGKKLDNKSWWFEVEVGMISFQDTVFINKETRKAI</sequence>
<evidence type="ECO:0008006" key="3">
    <source>
        <dbReference type="Google" id="ProtNLM"/>
    </source>
</evidence>
<keyword evidence="2" id="KW-1185">Reference proteome</keyword>
<dbReference type="Proteomes" id="UP000644147">
    <property type="component" value="Unassembled WGS sequence"/>
</dbReference>
<dbReference type="RefSeq" id="WP_200505661.1">
    <property type="nucleotide sequence ID" value="NZ_JAEHFX010000003.1"/>
</dbReference>
<proteinExistence type="predicted"/>
<organism evidence="1 2">
    <name type="scientific">Adhaeribacter terrigena</name>
    <dbReference type="NCBI Taxonomy" id="2793070"/>
    <lineage>
        <taxon>Bacteria</taxon>
        <taxon>Pseudomonadati</taxon>
        <taxon>Bacteroidota</taxon>
        <taxon>Cytophagia</taxon>
        <taxon>Cytophagales</taxon>
        <taxon>Hymenobacteraceae</taxon>
        <taxon>Adhaeribacter</taxon>
    </lineage>
</organism>
<reference evidence="1 2" key="1">
    <citation type="submission" date="2020-12" db="EMBL/GenBank/DDBJ databases">
        <title>Bacterial novel species Adhaeribacter sp. BT258 isolated from soil.</title>
        <authorList>
            <person name="Jung H.-Y."/>
        </authorList>
    </citation>
    <scope>NUCLEOTIDE SEQUENCE [LARGE SCALE GENOMIC DNA]</scope>
    <source>
        <strain evidence="1 2">BT258</strain>
    </source>
</reference>
<gene>
    <name evidence="1" type="ORF">I5M27_07925</name>
</gene>
<evidence type="ECO:0000313" key="2">
    <source>
        <dbReference type="Proteomes" id="UP000644147"/>
    </source>
</evidence>
<accession>A0ABS1C0J2</accession>
<dbReference type="EMBL" id="JAEHFX010000003">
    <property type="protein sequence ID" value="MBK0402911.1"/>
    <property type="molecule type" value="Genomic_DNA"/>
</dbReference>